<keyword evidence="1" id="KW-0472">Membrane</keyword>
<evidence type="ECO:0000256" key="1">
    <source>
        <dbReference type="SAM" id="Phobius"/>
    </source>
</evidence>
<dbReference type="AlphaFoldDB" id="A0A838B0P9"/>
<protein>
    <submittedName>
        <fullName evidence="3">DUF4236 domain-containing protein</fullName>
    </submittedName>
</protein>
<dbReference type="Proteomes" id="UP000558284">
    <property type="component" value="Unassembled WGS sequence"/>
</dbReference>
<sequence>MGFYLRKSVSAGPFRFNFSSGGVGVSVGVKGLRIGTGPRGHYIHAGVGGLYYRGTLGKAGAKNIARQPAPQTPQIQPQPSAPEYVADGVMMREIESGDVMDMRDETSSDVLDEINARQSQRRLSVILAVLFGIVGFLVGKAIGGVGPVLGTGAFLPGMLIGKWFDGYRRVSVLFYDLEQDAEAAYGRLVAAFETLTGCAGRWHVAAGGKIEDLTTWKRNAGASMLVDKKPTTLASTLPIVVRSNVTPPSIHVGRQVLYFMPDLVLIKDGNRYGAVGYGDLRTQFAPSNFIETGQVPSDAQVVGHTWAHPNKSGGPDRRFKNNRQIPICRYEALRLSSASGLNELVEFSKTNVSQPFCQAILALAQVHGAARTSSPSAGQRSLTAGF</sequence>
<gene>
    <name evidence="3" type="ORF">H0241_04385</name>
</gene>
<feature type="transmembrane region" description="Helical" evidence="1">
    <location>
        <begin position="123"/>
        <end position="142"/>
    </location>
</feature>
<dbReference type="EMBL" id="JACDTY010000002">
    <property type="protein sequence ID" value="MBA1139492.1"/>
    <property type="molecule type" value="Genomic_DNA"/>
</dbReference>
<feature type="domain" description="DUF4236" evidence="2">
    <location>
        <begin position="3"/>
        <end position="53"/>
    </location>
</feature>
<proteinExistence type="predicted"/>
<dbReference type="InterPro" id="IPR025330">
    <property type="entry name" value="DUF4236"/>
</dbReference>
<accession>A0A838B0P9</accession>
<evidence type="ECO:0000313" key="3">
    <source>
        <dbReference type="EMBL" id="MBA1139492.1"/>
    </source>
</evidence>
<name>A0A838B0P9_9HYPH</name>
<evidence type="ECO:0000259" key="2">
    <source>
        <dbReference type="Pfam" id="PF14020"/>
    </source>
</evidence>
<dbReference type="RefSeq" id="WP_181056202.1">
    <property type="nucleotide sequence ID" value="NZ_JACDTY010000002.1"/>
</dbReference>
<reference evidence="3 4" key="1">
    <citation type="submission" date="2020-07" db="EMBL/GenBank/DDBJ databases">
        <title>Definition of the novel symbiovar canariense within Mesorhizobium novociceri, a new species of genus Mesorhizobium nodulating Cicer canariense in the Caldera de Taburiente National Park (La Palma, Canary Islands).</title>
        <authorList>
            <person name="Leon-Barrios M."/>
            <person name="Perez-Yepez J."/>
            <person name="Flores-Felix J.D."/>
            <person name="Ramirez-Baena M.H."/>
            <person name="Pulido-Suarez L."/>
            <person name="Igual J.M."/>
            <person name="Velazquez E."/>
            <person name="Peix A."/>
        </authorList>
    </citation>
    <scope>NUCLEOTIDE SEQUENCE [LARGE SCALE GENOMIC DNA]</scope>
    <source>
        <strain evidence="3 4">CCANP35</strain>
    </source>
</reference>
<evidence type="ECO:0000313" key="4">
    <source>
        <dbReference type="Proteomes" id="UP000558284"/>
    </source>
</evidence>
<keyword evidence="1" id="KW-0812">Transmembrane</keyword>
<keyword evidence="1" id="KW-1133">Transmembrane helix</keyword>
<dbReference type="Pfam" id="PF14020">
    <property type="entry name" value="DUF4236"/>
    <property type="match status" value="1"/>
</dbReference>
<keyword evidence="4" id="KW-1185">Reference proteome</keyword>
<organism evidence="3 4">
    <name type="scientific">Mesorhizobium neociceri</name>
    <dbReference type="NCBI Taxonomy" id="1307853"/>
    <lineage>
        <taxon>Bacteria</taxon>
        <taxon>Pseudomonadati</taxon>
        <taxon>Pseudomonadota</taxon>
        <taxon>Alphaproteobacteria</taxon>
        <taxon>Hyphomicrobiales</taxon>
        <taxon>Phyllobacteriaceae</taxon>
        <taxon>Mesorhizobium</taxon>
    </lineage>
</organism>
<comment type="caution">
    <text evidence="3">The sequence shown here is derived from an EMBL/GenBank/DDBJ whole genome shotgun (WGS) entry which is preliminary data.</text>
</comment>